<dbReference type="AlphaFoldDB" id="A0A128EH92"/>
<protein>
    <submittedName>
        <fullName evidence="1">Uncharacterized protein</fullName>
    </submittedName>
</protein>
<sequence length="264" mass="30340">MILYDSNFKLLGISQSTLLLLGYSGFGSFLSRHSDISELFLSENGFFVQTDEHFIETIIKNQKAITTLIKTADNKAVEAIIHVDIFFQADIYENQYLVTLEVKNHQNLTKNKSVNSVAPYQKRESKLSTLPNIFEKEYKNSLEDIKNQKMKNMASGSQLNKEWLAYSAKKLDLDVELFNDLLVNLLVQANEQEEMLYESLLVGDKTQSSLILTTLRDSASTLNIRPLTRAIYNLENSDNNDISDKFREYKDIIMQINKITTKRD</sequence>
<gene>
    <name evidence="1" type="ORF">ERS672216_01146</name>
</gene>
<evidence type="ECO:0000313" key="2">
    <source>
        <dbReference type="Proteomes" id="UP000069632"/>
    </source>
</evidence>
<proteinExistence type="predicted"/>
<dbReference type="RefSeq" id="WP_075495093.1">
    <property type="nucleotide sequence ID" value="NZ_CP053844.1"/>
</dbReference>
<dbReference type="OrthoDB" id="5359822at2"/>
<keyword evidence="2" id="KW-1185">Reference proteome</keyword>
<reference evidence="1 2" key="1">
    <citation type="submission" date="2016-02" db="EMBL/GenBank/DDBJ databases">
        <authorList>
            <consortium name="Pathogen Informatics"/>
        </authorList>
    </citation>
    <scope>NUCLEOTIDE SEQUENCE [LARGE SCALE GENOMIC DNA]</scope>
    <source>
        <strain evidence="1 2">RC20</strain>
    </source>
</reference>
<dbReference type="Proteomes" id="UP000069632">
    <property type="component" value="Unassembled WGS sequence"/>
</dbReference>
<name>A0A128EH92_9BACT</name>
<organism evidence="1 2">
    <name type="scientific">Campylobacter geochelonis</name>
    <dbReference type="NCBI Taxonomy" id="1780362"/>
    <lineage>
        <taxon>Bacteria</taxon>
        <taxon>Pseudomonadati</taxon>
        <taxon>Campylobacterota</taxon>
        <taxon>Epsilonproteobacteria</taxon>
        <taxon>Campylobacterales</taxon>
        <taxon>Campylobacteraceae</taxon>
        <taxon>Campylobacter</taxon>
    </lineage>
</organism>
<evidence type="ECO:0000313" key="1">
    <source>
        <dbReference type="EMBL" id="CZE47951.1"/>
    </source>
</evidence>
<accession>A0A128EH92</accession>
<dbReference type="EMBL" id="FIZP01000005">
    <property type="protein sequence ID" value="CZE47951.1"/>
    <property type="molecule type" value="Genomic_DNA"/>
</dbReference>